<accession>A0A540VCF1</accession>
<dbReference type="EMBL" id="VIGC01000033">
    <property type="protein sequence ID" value="TQE93753.1"/>
    <property type="molecule type" value="Genomic_DNA"/>
</dbReference>
<dbReference type="PANTHER" id="PTHR39186:SF1">
    <property type="entry name" value="DUF2071 DOMAIN-CONTAINING PROTEIN"/>
    <property type="match status" value="1"/>
</dbReference>
<dbReference type="SUPFAM" id="SSF160104">
    <property type="entry name" value="Acetoacetate decarboxylase-like"/>
    <property type="match status" value="1"/>
</dbReference>
<keyword evidence="2" id="KW-1185">Reference proteome</keyword>
<dbReference type="AlphaFoldDB" id="A0A540VCF1"/>
<sequence>MIQTLLRTVSHRPWPLPASPWVMRQTWHDLLFAHWPLPAATVQALVPPPLTVETFDGMAWVGVVPFRMSGVVPRGIPALPWLSAFPELNVRTYVTLAGEEAPRPGVYFFSLDAANPVAVAVARWLFRLPYFRARMRLEETEGIIHYHSHRTHRGAPNAEFVATYQATDGIYHSRPDTLEHWLTERYCLYTVDGQGRAYRGEIHHLPWPLQPAAADIQVNTMAAAAGLSLPAQPPLCHFARRLDVLVWPLTRIT</sequence>
<dbReference type="RefSeq" id="WP_141611893.1">
    <property type="nucleotide sequence ID" value="NZ_VIGC02000033.1"/>
</dbReference>
<dbReference type="Pfam" id="PF09844">
    <property type="entry name" value="DUF2071"/>
    <property type="match status" value="1"/>
</dbReference>
<dbReference type="InterPro" id="IPR018644">
    <property type="entry name" value="DUF2071"/>
</dbReference>
<dbReference type="OrthoDB" id="150993at2"/>
<dbReference type="FunCoup" id="A0A540VCF1">
    <property type="interactions" value="1"/>
</dbReference>
<comment type="caution">
    <text evidence="1">The sequence shown here is derived from an EMBL/GenBank/DDBJ whole genome shotgun (WGS) entry which is preliminary data.</text>
</comment>
<reference evidence="1 2" key="1">
    <citation type="submission" date="2019-06" db="EMBL/GenBank/DDBJ databases">
        <title>Genome sequence of Litorilinea aerophila BAA-2444.</title>
        <authorList>
            <person name="Maclea K.S."/>
            <person name="Maurais E.G."/>
            <person name="Iannazzi L.C."/>
        </authorList>
    </citation>
    <scope>NUCLEOTIDE SEQUENCE [LARGE SCALE GENOMIC DNA]</scope>
    <source>
        <strain evidence="1 2">ATCC BAA-2444</strain>
    </source>
</reference>
<name>A0A540VCF1_9CHLR</name>
<dbReference type="InParanoid" id="A0A540VCF1"/>
<organism evidence="1 2">
    <name type="scientific">Litorilinea aerophila</name>
    <dbReference type="NCBI Taxonomy" id="1204385"/>
    <lineage>
        <taxon>Bacteria</taxon>
        <taxon>Bacillati</taxon>
        <taxon>Chloroflexota</taxon>
        <taxon>Caldilineae</taxon>
        <taxon>Caldilineales</taxon>
        <taxon>Caldilineaceae</taxon>
        <taxon>Litorilinea</taxon>
    </lineage>
</organism>
<protein>
    <submittedName>
        <fullName evidence="1">DUF2071 domain-containing protein</fullName>
    </submittedName>
</protein>
<evidence type="ECO:0000313" key="2">
    <source>
        <dbReference type="Proteomes" id="UP000317371"/>
    </source>
</evidence>
<dbReference type="PANTHER" id="PTHR39186">
    <property type="entry name" value="DUF2071 FAMILY PROTEIN"/>
    <property type="match status" value="1"/>
</dbReference>
<dbReference type="InterPro" id="IPR023375">
    <property type="entry name" value="ADC_dom_sf"/>
</dbReference>
<gene>
    <name evidence="1" type="ORF">FKZ61_19780</name>
</gene>
<evidence type="ECO:0000313" key="1">
    <source>
        <dbReference type="EMBL" id="TQE93753.1"/>
    </source>
</evidence>
<dbReference type="Proteomes" id="UP000317371">
    <property type="component" value="Unassembled WGS sequence"/>
</dbReference>
<dbReference type="Gene3D" id="2.40.400.10">
    <property type="entry name" value="Acetoacetate decarboxylase-like"/>
    <property type="match status" value="1"/>
</dbReference>
<proteinExistence type="predicted"/>